<comment type="caution">
    <text evidence="1">The sequence shown here is derived from an EMBL/GenBank/DDBJ whole genome shotgun (WGS) entry which is preliminary data.</text>
</comment>
<gene>
    <name evidence="1" type="ORF">C5689_07070</name>
</gene>
<protein>
    <submittedName>
        <fullName evidence="1">Uncharacterized protein</fullName>
    </submittedName>
</protein>
<keyword evidence="2" id="KW-1185">Reference proteome</keyword>
<reference evidence="1 2" key="1">
    <citation type="journal article" date="2018" name="Appl. Microbiol. Biotechnol.">
        <title>Co-cultivation of the strictly anaerobic methanogen Methanosarcina barkeri with aerobic methanotrophs in an oxygen-limited membrane bioreactor.</title>
        <authorList>
            <person name="In 't Zandt M.H."/>
            <person name="van den Bosch T.J.M."/>
            <person name="Rijkers R."/>
            <person name="van Kessel M.A.H.J."/>
            <person name="Jetten M.S.M."/>
            <person name="Welte C.U."/>
        </authorList>
    </citation>
    <scope>NUCLEOTIDE SEQUENCE [LARGE SCALE GENOMIC DNA]</scope>
    <source>
        <strain evidence="1 2">DSM 17706</strain>
    </source>
</reference>
<organism evidence="1 2">
    <name type="scientific">Methylosinus sporium</name>
    <dbReference type="NCBI Taxonomy" id="428"/>
    <lineage>
        <taxon>Bacteria</taxon>
        <taxon>Pseudomonadati</taxon>
        <taxon>Pseudomonadota</taxon>
        <taxon>Alphaproteobacteria</taxon>
        <taxon>Hyphomicrobiales</taxon>
        <taxon>Methylocystaceae</taxon>
        <taxon>Methylosinus</taxon>
    </lineage>
</organism>
<accession>A0A2U1SSB5</accession>
<dbReference type="OrthoDB" id="9803925at2"/>
<name>A0A2U1SSB5_METSR</name>
<evidence type="ECO:0000313" key="1">
    <source>
        <dbReference type="EMBL" id="PWB94492.1"/>
    </source>
</evidence>
<dbReference type="AlphaFoldDB" id="A0A2U1SSB5"/>
<dbReference type="EMBL" id="PUIV01000007">
    <property type="protein sequence ID" value="PWB94492.1"/>
    <property type="molecule type" value="Genomic_DNA"/>
</dbReference>
<dbReference type="Proteomes" id="UP000245137">
    <property type="component" value="Unassembled WGS sequence"/>
</dbReference>
<evidence type="ECO:0000313" key="2">
    <source>
        <dbReference type="Proteomes" id="UP000245137"/>
    </source>
</evidence>
<dbReference type="RefSeq" id="WP_108916578.1">
    <property type="nucleotide sequence ID" value="NZ_BGJY01000003.1"/>
</dbReference>
<proteinExistence type="predicted"/>
<sequence>MIDDLLGLADELAGREAGRPKQASLRRAVATAYYAVFHTLAKLCADQLIGASPDPQTSAWWATQPLAYAASTRDPRAPEEAMTAFADWVESFGGVRVFASRPLMLDGVWMDEYLRSFAGARLFSAPWEGRRLFHGPGVDIGSLLIGLFGWSYAQTHNLSFPGDWLGGHEHTHRAIDDALGYANVLHRALRISAAQPKKHEDFRNVLA</sequence>